<protein>
    <submittedName>
        <fullName evidence="3">Peptide ABC transporter substrate-binding protein</fullName>
    </submittedName>
</protein>
<feature type="domain" description="Solute-binding protein family 5" evidence="2">
    <location>
        <begin position="78"/>
        <end position="463"/>
    </location>
</feature>
<dbReference type="Gene3D" id="3.40.190.10">
    <property type="entry name" value="Periplasmic binding protein-like II"/>
    <property type="match status" value="1"/>
</dbReference>
<dbReference type="InterPro" id="IPR000914">
    <property type="entry name" value="SBP_5_dom"/>
</dbReference>
<gene>
    <name evidence="3" type="ORF">ACFOUO_02470</name>
</gene>
<comment type="caution">
    <text evidence="3">The sequence shown here is derived from an EMBL/GenBank/DDBJ whole genome shotgun (WGS) entry which is preliminary data.</text>
</comment>
<dbReference type="PIRSF" id="PIRSF002741">
    <property type="entry name" value="MppA"/>
    <property type="match status" value="1"/>
</dbReference>
<sequence length="542" mass="61345">MSKRWTSWIAIGLVLSMAFLAACGSDAGKGASDEQVLTAGMVVSEPPNLDPAKTEDSQSGLIARHVMEGLANMDKEGEPTPGIAEKWDVSKDGKKITFHLRDAKWSNGDPVTAGDFEYAWKRVLNPDTGSTYAYQLFYLKNGEKYNKGKAKADEVGVKAVDDKTLEVELEKPTPYFISLTSFYTLMPVNKKVVEKNKKWAANADTFVNNGAFNLAEWKHDSKIVLKKNKDYWNADKVKLAQINLPFIGEDKTGYQMFKAGEIDYGDKTIIPADMMGDLIKKGEVKSVPELASYAYEFNVKEKPFTNEKIRKAFAMAMDRKSIVENVAQGGQLPANGWVPRGMPDFAAEKDWVQAHDTYLKPTAQAEEAKKLLKEGMKEEGWDKLPPVTIDYNTDEGHKKIAEAIQQMWKKNLNVNVKLRNSEWKVYLEKKHTGDFQVARFGWLPDYVDPMTFLDMYTTDSGQNDPSYSNKKYDALIKKAKSTADQKVRMEALHKAEKILMEDMPIAPIYSYTHNTMQKENVKNVIYKKDGHTDFRFAYLTEE</sequence>
<feature type="signal peptide" evidence="1">
    <location>
        <begin position="1"/>
        <end position="21"/>
    </location>
</feature>
<name>A0ABV8JEH4_9BACL</name>
<dbReference type="CDD" id="cd08504">
    <property type="entry name" value="PBP2_OppA"/>
    <property type="match status" value="1"/>
</dbReference>
<dbReference type="InterPro" id="IPR039424">
    <property type="entry name" value="SBP_5"/>
</dbReference>
<feature type="chain" id="PRO_5047106600" evidence="1">
    <location>
        <begin position="22"/>
        <end position="542"/>
    </location>
</feature>
<dbReference type="RefSeq" id="WP_380701813.1">
    <property type="nucleotide sequence ID" value="NZ_JBHSAP010000007.1"/>
</dbReference>
<evidence type="ECO:0000256" key="1">
    <source>
        <dbReference type="SAM" id="SignalP"/>
    </source>
</evidence>
<dbReference type="PANTHER" id="PTHR30290:SF79">
    <property type="entry name" value="DIPEPTIDE-BINDING PROTEIN DPPE"/>
    <property type="match status" value="1"/>
</dbReference>
<proteinExistence type="predicted"/>
<dbReference type="Pfam" id="PF00496">
    <property type="entry name" value="SBP_bac_5"/>
    <property type="match status" value="1"/>
</dbReference>
<dbReference type="SUPFAM" id="SSF53850">
    <property type="entry name" value="Periplasmic binding protein-like II"/>
    <property type="match status" value="1"/>
</dbReference>
<keyword evidence="1" id="KW-0732">Signal</keyword>
<dbReference type="Gene3D" id="3.90.76.10">
    <property type="entry name" value="Dipeptide-binding Protein, Domain 1"/>
    <property type="match status" value="1"/>
</dbReference>
<evidence type="ECO:0000313" key="3">
    <source>
        <dbReference type="EMBL" id="MFC4075668.1"/>
    </source>
</evidence>
<accession>A0ABV8JEH4</accession>
<evidence type="ECO:0000313" key="4">
    <source>
        <dbReference type="Proteomes" id="UP001595843"/>
    </source>
</evidence>
<keyword evidence="4" id="KW-1185">Reference proteome</keyword>
<dbReference type="Gene3D" id="3.10.105.10">
    <property type="entry name" value="Dipeptide-binding Protein, Domain 3"/>
    <property type="match status" value="1"/>
</dbReference>
<dbReference type="PANTHER" id="PTHR30290">
    <property type="entry name" value="PERIPLASMIC BINDING COMPONENT OF ABC TRANSPORTER"/>
    <property type="match status" value="1"/>
</dbReference>
<dbReference type="Proteomes" id="UP001595843">
    <property type="component" value="Unassembled WGS sequence"/>
</dbReference>
<dbReference type="InterPro" id="IPR030678">
    <property type="entry name" value="Peptide/Ni-bd"/>
</dbReference>
<evidence type="ECO:0000259" key="2">
    <source>
        <dbReference type="Pfam" id="PF00496"/>
    </source>
</evidence>
<dbReference type="EMBL" id="JBHSAP010000007">
    <property type="protein sequence ID" value="MFC4075668.1"/>
    <property type="molecule type" value="Genomic_DNA"/>
</dbReference>
<organism evidence="3 4">
    <name type="scientific">Salinithrix halophila</name>
    <dbReference type="NCBI Taxonomy" id="1485204"/>
    <lineage>
        <taxon>Bacteria</taxon>
        <taxon>Bacillati</taxon>
        <taxon>Bacillota</taxon>
        <taxon>Bacilli</taxon>
        <taxon>Bacillales</taxon>
        <taxon>Thermoactinomycetaceae</taxon>
        <taxon>Salinithrix</taxon>
    </lineage>
</organism>
<dbReference type="PROSITE" id="PS51257">
    <property type="entry name" value="PROKAR_LIPOPROTEIN"/>
    <property type="match status" value="1"/>
</dbReference>
<reference evidence="4" key="1">
    <citation type="journal article" date="2019" name="Int. J. Syst. Evol. Microbiol.">
        <title>The Global Catalogue of Microorganisms (GCM) 10K type strain sequencing project: providing services to taxonomists for standard genome sequencing and annotation.</title>
        <authorList>
            <consortium name="The Broad Institute Genomics Platform"/>
            <consortium name="The Broad Institute Genome Sequencing Center for Infectious Disease"/>
            <person name="Wu L."/>
            <person name="Ma J."/>
        </authorList>
    </citation>
    <scope>NUCLEOTIDE SEQUENCE [LARGE SCALE GENOMIC DNA]</scope>
    <source>
        <strain evidence="4">IBRC-M 10813</strain>
    </source>
</reference>